<dbReference type="AlphaFoldDB" id="V6IU36"/>
<dbReference type="RefSeq" id="WP_023511690.1">
    <property type="nucleotide sequence ID" value="NZ_AWTC01000025.1"/>
</dbReference>
<protein>
    <submittedName>
        <fullName evidence="2">Uncharacterized protein</fullName>
    </submittedName>
</protein>
<feature type="transmembrane region" description="Helical" evidence="1">
    <location>
        <begin position="32"/>
        <end position="50"/>
    </location>
</feature>
<accession>V6IU36</accession>
<keyword evidence="3" id="KW-1185">Reference proteome</keyword>
<evidence type="ECO:0000256" key="1">
    <source>
        <dbReference type="SAM" id="Phobius"/>
    </source>
</evidence>
<dbReference type="STRING" id="1395513.P343_17510"/>
<comment type="caution">
    <text evidence="2">The sequence shown here is derived from an EMBL/GenBank/DDBJ whole genome shotgun (WGS) entry which is preliminary data.</text>
</comment>
<dbReference type="PATRIC" id="fig|1395513.3.peg.3553"/>
<reference evidence="2 3" key="1">
    <citation type="journal article" date="2013" name="Genome Announc.">
        <title>Genome Sequence of Sporolactobacillus laevolacticus DSM442, an Efficient Polymer-Grade D-Lactate Producer from Agricultural Waste Cottonseed as a Nitrogen Source.</title>
        <authorList>
            <person name="Wang H."/>
            <person name="Wang L."/>
            <person name="Ju J."/>
            <person name="Yu B."/>
            <person name="Ma Y."/>
        </authorList>
    </citation>
    <scope>NUCLEOTIDE SEQUENCE [LARGE SCALE GENOMIC DNA]</scope>
    <source>
        <strain evidence="2 3">DSM 442</strain>
    </source>
</reference>
<feature type="transmembrane region" description="Helical" evidence="1">
    <location>
        <begin position="7"/>
        <end position="26"/>
    </location>
</feature>
<keyword evidence="1" id="KW-0812">Transmembrane</keyword>
<organism evidence="2 3">
    <name type="scientific">Sporolactobacillus laevolacticus DSM 442</name>
    <dbReference type="NCBI Taxonomy" id="1395513"/>
    <lineage>
        <taxon>Bacteria</taxon>
        <taxon>Bacillati</taxon>
        <taxon>Bacillota</taxon>
        <taxon>Bacilli</taxon>
        <taxon>Bacillales</taxon>
        <taxon>Sporolactobacillaceae</taxon>
        <taxon>Sporolactobacillus</taxon>
    </lineage>
</organism>
<sequence length="55" mass="5800">MLKHTAGFIIGVLLLCLSLLVLNTSVINHSSAIILFVAALLIIGATELTIKIGKK</sequence>
<dbReference type="EMBL" id="AWTC01000025">
    <property type="protein sequence ID" value="EST10380.1"/>
    <property type="molecule type" value="Genomic_DNA"/>
</dbReference>
<proteinExistence type="predicted"/>
<evidence type="ECO:0000313" key="3">
    <source>
        <dbReference type="Proteomes" id="UP000018296"/>
    </source>
</evidence>
<gene>
    <name evidence="2" type="ORF">P343_17510</name>
</gene>
<keyword evidence="1" id="KW-0472">Membrane</keyword>
<name>V6IU36_9BACL</name>
<evidence type="ECO:0000313" key="2">
    <source>
        <dbReference type="EMBL" id="EST10380.1"/>
    </source>
</evidence>
<keyword evidence="1" id="KW-1133">Transmembrane helix</keyword>
<dbReference type="Proteomes" id="UP000018296">
    <property type="component" value="Unassembled WGS sequence"/>
</dbReference>